<dbReference type="EMBL" id="JBHPBY010000228">
    <property type="protein sequence ID" value="MFC1851814.1"/>
    <property type="molecule type" value="Genomic_DNA"/>
</dbReference>
<evidence type="ECO:0000313" key="2">
    <source>
        <dbReference type="Proteomes" id="UP001594351"/>
    </source>
</evidence>
<protein>
    <submittedName>
        <fullName evidence="1">Uncharacterized protein</fullName>
    </submittedName>
</protein>
<accession>A0ABV6Z047</accession>
<keyword evidence="2" id="KW-1185">Reference proteome</keyword>
<sequence>MKVKTKIFVQQPAGIELVSFLEAVSLKCDGVQLYLNEANKDSIPHWQEVREHLDRFGLSTMVHLRPDYSLADLRAARVLAGDLGIYIIHYEQSQSLQPLPWGILGLENALFGINSRYHYIWLHESTKVGRIPVFDIPRLFKESDPEKAHQEMLNVLDLLDHYILHLIDFKDQRQDRSDFVPLGQGILSPYLQQITWKKRPMAVVLEFEDLEQSFQSFPFVNSLFGNS</sequence>
<name>A0ABV6Z047_UNCC1</name>
<reference evidence="1 2" key="1">
    <citation type="submission" date="2024-09" db="EMBL/GenBank/DDBJ databases">
        <title>Laminarin stimulates single cell rates of sulfate reduction while oxygen inhibits transcriptomic activity in coastal marine sediment.</title>
        <authorList>
            <person name="Lindsay M."/>
            <person name="Orcutt B."/>
            <person name="Emerson D."/>
            <person name="Stepanauskas R."/>
            <person name="D'Angelo T."/>
        </authorList>
    </citation>
    <scope>NUCLEOTIDE SEQUENCE [LARGE SCALE GENOMIC DNA]</scope>
    <source>
        <strain evidence="1">SAG AM-311-K15</strain>
    </source>
</reference>
<organism evidence="1 2">
    <name type="scientific">candidate division CSSED10-310 bacterium</name>
    <dbReference type="NCBI Taxonomy" id="2855610"/>
    <lineage>
        <taxon>Bacteria</taxon>
        <taxon>Bacteria division CSSED10-310</taxon>
    </lineage>
</organism>
<evidence type="ECO:0000313" key="1">
    <source>
        <dbReference type="EMBL" id="MFC1851814.1"/>
    </source>
</evidence>
<proteinExistence type="predicted"/>
<dbReference type="Proteomes" id="UP001594351">
    <property type="component" value="Unassembled WGS sequence"/>
</dbReference>
<gene>
    <name evidence="1" type="ORF">ACFL27_16605</name>
</gene>
<comment type="caution">
    <text evidence="1">The sequence shown here is derived from an EMBL/GenBank/DDBJ whole genome shotgun (WGS) entry which is preliminary data.</text>
</comment>